<evidence type="ECO:0000256" key="13">
    <source>
        <dbReference type="ARBA" id="ARBA00022982"/>
    </source>
</evidence>
<dbReference type="NCBIfam" id="TIGR00782">
    <property type="entry name" value="ccoP"/>
    <property type="match status" value="1"/>
</dbReference>
<reference evidence="24 25" key="1">
    <citation type="submission" date="2018-02" db="EMBL/GenBank/DDBJ databases">
        <title>Solimicrobium silvestre gen. nov., sp. nov., isolated from alpine forest soil.</title>
        <authorList>
            <person name="Margesin R."/>
            <person name="Albuquerque L."/>
            <person name="Zhang D.-C."/>
            <person name="Froufe H.J.C."/>
            <person name="Severino R."/>
            <person name="Roxo I."/>
            <person name="Egas C."/>
            <person name="Da Costa M.S."/>
        </authorList>
    </citation>
    <scope>NUCLEOTIDE SEQUENCE [LARGE SCALE GENOMIC DNA]</scope>
    <source>
        <strain evidence="24 25">S20-91</strain>
    </source>
</reference>
<feature type="domain" description="Cytochrome c" evidence="23">
    <location>
        <begin position="142"/>
        <end position="222"/>
    </location>
</feature>
<feature type="transmembrane region" description="Helical" evidence="22">
    <location>
        <begin position="7"/>
        <end position="30"/>
    </location>
</feature>
<proteinExistence type="inferred from homology"/>
<organism evidence="24 25">
    <name type="scientific">Solimicrobium silvestre</name>
    <dbReference type="NCBI Taxonomy" id="2099400"/>
    <lineage>
        <taxon>Bacteria</taxon>
        <taxon>Pseudomonadati</taxon>
        <taxon>Pseudomonadota</taxon>
        <taxon>Betaproteobacteria</taxon>
        <taxon>Burkholderiales</taxon>
        <taxon>Oxalobacteraceae</taxon>
        <taxon>Solimicrobium</taxon>
    </lineage>
</organism>
<dbReference type="OrthoDB" id="9811281at2"/>
<comment type="pathway">
    <text evidence="2 19">Energy metabolism; oxidative phosphorylation.</text>
</comment>
<feature type="binding site" description="covalent" evidence="21">
    <location>
        <position position="244"/>
    </location>
    <ligand>
        <name>heme c</name>
        <dbReference type="ChEBI" id="CHEBI:61717"/>
        <label>2</label>
    </ligand>
</feature>
<evidence type="ECO:0000256" key="10">
    <source>
        <dbReference type="ARBA" id="ARBA00022723"/>
    </source>
</evidence>
<dbReference type="InterPro" id="IPR038414">
    <property type="entry name" value="CcoP_N_sf"/>
</dbReference>
<feature type="transmembrane region" description="Helical" evidence="22">
    <location>
        <begin position="74"/>
        <end position="96"/>
    </location>
</feature>
<dbReference type="GO" id="GO:0020037">
    <property type="term" value="F:heme binding"/>
    <property type="evidence" value="ECO:0007669"/>
    <property type="project" value="InterPro"/>
</dbReference>
<dbReference type="GO" id="GO:1902600">
    <property type="term" value="P:proton transmembrane transport"/>
    <property type="evidence" value="ECO:0007669"/>
    <property type="project" value="UniProtKB-KW"/>
</dbReference>
<keyword evidence="25" id="KW-1185">Reference proteome</keyword>
<evidence type="ECO:0000256" key="11">
    <source>
        <dbReference type="ARBA" id="ARBA00022737"/>
    </source>
</evidence>
<keyword evidence="13 19" id="KW-0249">Electron transport</keyword>
<feature type="binding site" description="axial binding residue" evidence="20">
    <location>
        <position position="245"/>
    </location>
    <ligand>
        <name>heme c</name>
        <dbReference type="ChEBI" id="CHEBI:61717"/>
        <label>2</label>
    </ligand>
    <ligandPart>
        <name>Fe</name>
        <dbReference type="ChEBI" id="CHEBI:18248"/>
    </ligandPart>
</feature>
<keyword evidence="14 22" id="KW-1133">Transmembrane helix</keyword>
<comment type="cofactor">
    <cofactor evidence="19 21">
        <name>heme c</name>
        <dbReference type="ChEBI" id="CHEBI:61717"/>
    </cofactor>
    <text evidence="19 21">Binds 2 heme C groups per subunit.</text>
</comment>
<feature type="binding site" description="covalent" evidence="21">
    <location>
        <position position="158"/>
    </location>
    <ligand>
        <name>heme c</name>
        <dbReference type="ChEBI" id="CHEBI:61717"/>
        <label>1</label>
    </ligand>
</feature>
<dbReference type="AlphaFoldDB" id="A0A2S9H0J2"/>
<keyword evidence="12 19" id="KW-0375">Hydrogen ion transport</keyword>
<dbReference type="InterPro" id="IPR004678">
    <property type="entry name" value="Cyt_c_oxidase_cbb3_su3"/>
</dbReference>
<sequence>MSDFTSGFWNIYITVLALLGIAGCALLLWMQSSQKVTGAGDASDSSLNGEASVGTTGHVWDEDLTELNTPMPRWWMWLFYITIVFGLIYLFLYPGLGSYAGKLGWKSSGAYQEELLKAEAEYGPLFNKYLKQDLKTVAADPKAHAMGERLFLTYCSQCHGSDARGSKGFPNLTDHDWLFGGDPETIKTTIMNGRNGLMPPMGAAVGTDKDVENVAHYVLSLSGSTADPIKAAFGKPKFANCAGCHGSDGAGNQMIGAPNLTDKIWLFGGSKETIMETIQHGRSSTMPPFKDFLGEPKVHVLAAYVWSLSNVNQDLPQK</sequence>
<dbReference type="GO" id="GO:0046872">
    <property type="term" value="F:metal ion binding"/>
    <property type="evidence" value="ECO:0007669"/>
    <property type="project" value="UniProtKB-KW"/>
</dbReference>
<evidence type="ECO:0000256" key="20">
    <source>
        <dbReference type="PIRSR" id="PIRSR000006-1"/>
    </source>
</evidence>
<dbReference type="InterPro" id="IPR050597">
    <property type="entry name" value="Cytochrome_c_Oxidase_Subunit"/>
</dbReference>
<dbReference type="Proteomes" id="UP000237839">
    <property type="component" value="Unassembled WGS sequence"/>
</dbReference>
<evidence type="ECO:0000256" key="3">
    <source>
        <dbReference type="ARBA" id="ARBA00006113"/>
    </source>
</evidence>
<evidence type="ECO:0000256" key="15">
    <source>
        <dbReference type="ARBA" id="ARBA00023002"/>
    </source>
</evidence>
<gene>
    <name evidence="24" type="ORF">S2091_1865</name>
</gene>
<evidence type="ECO:0000256" key="7">
    <source>
        <dbReference type="ARBA" id="ARBA00022617"/>
    </source>
</evidence>
<protein>
    <recommendedName>
        <fullName evidence="19">Cbb3-type cytochrome c oxidase subunit</fullName>
    </recommendedName>
</protein>
<evidence type="ECO:0000256" key="22">
    <source>
        <dbReference type="SAM" id="Phobius"/>
    </source>
</evidence>
<keyword evidence="18 19" id="KW-0472">Membrane</keyword>
<accession>A0A2S9H0J2</accession>
<evidence type="ECO:0000256" key="16">
    <source>
        <dbReference type="ARBA" id="ARBA00023004"/>
    </source>
</evidence>
<feature type="binding site" description="axial binding residue" evidence="20">
    <location>
        <position position="198"/>
    </location>
    <ligand>
        <name>heme c</name>
        <dbReference type="ChEBI" id="CHEBI:61717"/>
        <label>2</label>
    </ligand>
    <ligandPart>
        <name>Fe</name>
        <dbReference type="ChEBI" id="CHEBI:18248"/>
    </ligandPart>
</feature>
<evidence type="ECO:0000259" key="23">
    <source>
        <dbReference type="PROSITE" id="PS51007"/>
    </source>
</evidence>
<feature type="domain" description="Cytochrome c" evidence="23">
    <location>
        <begin position="229"/>
        <end position="309"/>
    </location>
</feature>
<keyword evidence="7 19" id="KW-0349">Heme</keyword>
<dbReference type="GO" id="GO:0005886">
    <property type="term" value="C:plasma membrane"/>
    <property type="evidence" value="ECO:0007669"/>
    <property type="project" value="UniProtKB-SubCell"/>
</dbReference>
<evidence type="ECO:0000256" key="18">
    <source>
        <dbReference type="ARBA" id="ARBA00023136"/>
    </source>
</evidence>
<dbReference type="InterPro" id="IPR036909">
    <property type="entry name" value="Cyt_c-like_dom_sf"/>
</dbReference>
<keyword evidence="6 19" id="KW-0997">Cell inner membrane</keyword>
<evidence type="ECO:0000256" key="19">
    <source>
        <dbReference type="PIRNR" id="PIRNR000006"/>
    </source>
</evidence>
<keyword evidence="11" id="KW-0677">Repeat</keyword>
<evidence type="ECO:0000256" key="12">
    <source>
        <dbReference type="ARBA" id="ARBA00022781"/>
    </source>
</evidence>
<comment type="caution">
    <text evidence="24">The sequence shown here is derived from an EMBL/GenBank/DDBJ whole genome shotgun (WGS) entry which is preliminary data.</text>
</comment>
<dbReference type="GO" id="GO:0006119">
    <property type="term" value="P:oxidative phosphorylation"/>
    <property type="evidence" value="ECO:0007669"/>
    <property type="project" value="UniProtKB-UniPathway"/>
</dbReference>
<dbReference type="InterPro" id="IPR032858">
    <property type="entry name" value="CcoP_N"/>
</dbReference>
<evidence type="ECO:0000256" key="2">
    <source>
        <dbReference type="ARBA" id="ARBA00004673"/>
    </source>
</evidence>
<comment type="similarity">
    <text evidence="3 19">Belongs to the CcoP / FixP family.</text>
</comment>
<dbReference type="Pfam" id="PF14715">
    <property type="entry name" value="FixP_N"/>
    <property type="match status" value="1"/>
</dbReference>
<dbReference type="Pfam" id="PF13442">
    <property type="entry name" value="Cytochrome_CBB3"/>
    <property type="match status" value="2"/>
</dbReference>
<evidence type="ECO:0000256" key="17">
    <source>
        <dbReference type="ARBA" id="ARBA00023065"/>
    </source>
</evidence>
<keyword evidence="15 19" id="KW-0560">Oxidoreductase</keyword>
<dbReference type="GO" id="GO:0016491">
    <property type="term" value="F:oxidoreductase activity"/>
    <property type="evidence" value="ECO:0007669"/>
    <property type="project" value="UniProtKB-KW"/>
</dbReference>
<dbReference type="Gene3D" id="1.10.760.10">
    <property type="entry name" value="Cytochrome c-like domain"/>
    <property type="match status" value="2"/>
</dbReference>
<dbReference type="PANTHER" id="PTHR33751">
    <property type="entry name" value="CBB3-TYPE CYTOCHROME C OXIDASE SUBUNIT FIXP"/>
    <property type="match status" value="1"/>
</dbReference>
<evidence type="ECO:0000256" key="14">
    <source>
        <dbReference type="ARBA" id="ARBA00022989"/>
    </source>
</evidence>
<name>A0A2S9H0J2_9BURK</name>
<dbReference type="PIRSF" id="PIRSF000006">
    <property type="entry name" value="Cbb3-Cox_fixP"/>
    <property type="match status" value="1"/>
</dbReference>
<comment type="subcellular location">
    <subcellularLocation>
        <location evidence="1 19">Cell inner membrane</location>
    </subcellularLocation>
</comment>
<feature type="binding site" description="axial binding residue" evidence="20">
    <location>
        <position position="286"/>
    </location>
    <ligand>
        <name>heme c</name>
        <dbReference type="ChEBI" id="CHEBI:61717"/>
        <label>1</label>
    </ligand>
    <ligandPart>
        <name>Fe</name>
        <dbReference type="ChEBI" id="CHEBI:18248"/>
    </ligandPart>
</feature>
<dbReference type="PANTHER" id="PTHR33751:SF1">
    <property type="entry name" value="CBB3-TYPE CYTOCHROME C OXIDASE SUBUNIT FIXP"/>
    <property type="match status" value="1"/>
</dbReference>
<keyword evidence="8 19" id="KW-0679">Respiratory chain</keyword>
<evidence type="ECO:0000313" key="24">
    <source>
        <dbReference type="EMBL" id="PRC93478.1"/>
    </source>
</evidence>
<dbReference type="Gene3D" id="6.10.280.130">
    <property type="match status" value="1"/>
</dbReference>
<keyword evidence="4 19" id="KW-0813">Transport</keyword>
<evidence type="ECO:0000256" key="5">
    <source>
        <dbReference type="ARBA" id="ARBA00022475"/>
    </source>
</evidence>
<dbReference type="EMBL" id="PUGF01000007">
    <property type="protein sequence ID" value="PRC93478.1"/>
    <property type="molecule type" value="Genomic_DNA"/>
</dbReference>
<evidence type="ECO:0000256" key="1">
    <source>
        <dbReference type="ARBA" id="ARBA00004533"/>
    </source>
</evidence>
<dbReference type="PROSITE" id="PS51007">
    <property type="entry name" value="CYTC"/>
    <property type="match status" value="2"/>
</dbReference>
<comment type="subunit">
    <text evidence="19">Component of the cbb3-type cytochrome c oxidase.</text>
</comment>
<evidence type="ECO:0000313" key="25">
    <source>
        <dbReference type="Proteomes" id="UP000237839"/>
    </source>
</evidence>
<dbReference type="InterPro" id="IPR009056">
    <property type="entry name" value="Cyt_c-like_dom"/>
</dbReference>
<comment type="function">
    <text evidence="19">C-type cytochrome. Part of the cbb3-type cytochrome c oxidase complex.</text>
</comment>
<keyword evidence="10 19" id="KW-0479">Metal-binding</keyword>
<feature type="binding site" description="covalent" evidence="21">
    <location>
        <position position="241"/>
    </location>
    <ligand>
        <name>heme c</name>
        <dbReference type="ChEBI" id="CHEBI:61717"/>
        <label>2</label>
    </ligand>
</feature>
<evidence type="ECO:0000256" key="8">
    <source>
        <dbReference type="ARBA" id="ARBA00022660"/>
    </source>
</evidence>
<dbReference type="GO" id="GO:0009055">
    <property type="term" value="F:electron transfer activity"/>
    <property type="evidence" value="ECO:0007669"/>
    <property type="project" value="InterPro"/>
</dbReference>
<evidence type="ECO:0000256" key="9">
    <source>
        <dbReference type="ARBA" id="ARBA00022692"/>
    </source>
</evidence>
<keyword evidence="17 19" id="KW-0406">Ion transport</keyword>
<keyword evidence="9 22" id="KW-0812">Transmembrane</keyword>
<keyword evidence="5 19" id="KW-1003">Cell membrane</keyword>
<dbReference type="SUPFAM" id="SSF46626">
    <property type="entry name" value="Cytochrome c"/>
    <property type="match status" value="2"/>
</dbReference>
<evidence type="ECO:0000256" key="21">
    <source>
        <dbReference type="PIRSR" id="PIRSR000006-2"/>
    </source>
</evidence>
<evidence type="ECO:0000256" key="4">
    <source>
        <dbReference type="ARBA" id="ARBA00022448"/>
    </source>
</evidence>
<evidence type="ECO:0000256" key="6">
    <source>
        <dbReference type="ARBA" id="ARBA00022519"/>
    </source>
</evidence>
<keyword evidence="16 19" id="KW-0408">Iron</keyword>
<feature type="binding site" description="covalent" evidence="21">
    <location>
        <position position="155"/>
    </location>
    <ligand>
        <name>heme c</name>
        <dbReference type="ChEBI" id="CHEBI:61717"/>
        <label>1</label>
    </ligand>
</feature>
<dbReference type="RefSeq" id="WP_105531523.1">
    <property type="nucleotide sequence ID" value="NZ_PUGF01000007.1"/>
</dbReference>
<feature type="binding site" description="axial binding residue" evidence="20">
    <location>
        <position position="159"/>
    </location>
    <ligand>
        <name>heme c</name>
        <dbReference type="ChEBI" id="CHEBI:61717"/>
        <label>1</label>
    </ligand>
    <ligandPart>
        <name>Fe</name>
        <dbReference type="ChEBI" id="CHEBI:18248"/>
    </ligandPart>
</feature>
<dbReference type="UniPathway" id="UPA00705"/>